<comment type="caution">
    <text evidence="1">The sequence shown here is derived from an EMBL/GenBank/DDBJ whole genome shotgun (WGS) entry which is preliminary data.</text>
</comment>
<gene>
    <name evidence="1" type="ORF">MRB53_005749</name>
</gene>
<accession>A0ACC2MF47</accession>
<dbReference type="EMBL" id="CM056810">
    <property type="protein sequence ID" value="KAJ8644001.1"/>
    <property type="molecule type" value="Genomic_DNA"/>
</dbReference>
<reference evidence="1 2" key="1">
    <citation type="journal article" date="2022" name="Hortic Res">
        <title>A haplotype resolved chromosomal level avocado genome allows analysis of novel avocado genes.</title>
        <authorList>
            <person name="Nath O."/>
            <person name="Fletcher S.J."/>
            <person name="Hayward A."/>
            <person name="Shaw L.M."/>
            <person name="Masouleh A.K."/>
            <person name="Furtado A."/>
            <person name="Henry R.J."/>
            <person name="Mitter N."/>
        </authorList>
    </citation>
    <scope>NUCLEOTIDE SEQUENCE [LARGE SCALE GENOMIC DNA]</scope>
    <source>
        <strain evidence="2">cv. Hass</strain>
    </source>
</reference>
<organism evidence="1 2">
    <name type="scientific">Persea americana</name>
    <name type="common">Avocado</name>
    <dbReference type="NCBI Taxonomy" id="3435"/>
    <lineage>
        <taxon>Eukaryota</taxon>
        <taxon>Viridiplantae</taxon>
        <taxon>Streptophyta</taxon>
        <taxon>Embryophyta</taxon>
        <taxon>Tracheophyta</taxon>
        <taxon>Spermatophyta</taxon>
        <taxon>Magnoliopsida</taxon>
        <taxon>Magnoliidae</taxon>
        <taxon>Laurales</taxon>
        <taxon>Lauraceae</taxon>
        <taxon>Persea</taxon>
    </lineage>
</organism>
<keyword evidence="2" id="KW-1185">Reference proteome</keyword>
<evidence type="ECO:0000313" key="2">
    <source>
        <dbReference type="Proteomes" id="UP001234297"/>
    </source>
</evidence>
<protein>
    <submittedName>
        <fullName evidence="1">Uncharacterized protein</fullName>
    </submittedName>
</protein>
<evidence type="ECO:0000313" key="1">
    <source>
        <dbReference type="EMBL" id="KAJ8644001.1"/>
    </source>
</evidence>
<name>A0ACC2MF47_PERAE</name>
<sequence>MTSFSGKFFPGTNVCLYIQRLILVLETWNHPLSSLYNISGFRLLFPILAYDATNRSKLDISVDKRPISIDFCVAQVQGKNKAEEDEGFGRMEGTSGERGIRAGE</sequence>
<proteinExistence type="predicted"/>
<dbReference type="Proteomes" id="UP001234297">
    <property type="component" value="Chromosome 2"/>
</dbReference>